<dbReference type="InterPro" id="IPR051925">
    <property type="entry name" value="RNA-binding_domain"/>
</dbReference>
<evidence type="ECO:0000259" key="3">
    <source>
        <dbReference type="PROSITE" id="PS51295"/>
    </source>
</evidence>
<dbReference type="GO" id="GO:0003723">
    <property type="term" value="F:RNA binding"/>
    <property type="evidence" value="ECO:0007669"/>
    <property type="project" value="UniProtKB-UniRule"/>
</dbReference>
<accession>C6A1U4</accession>
<keyword evidence="1 2" id="KW-0694">RNA-binding</keyword>
<dbReference type="STRING" id="604354.TSIB_0523"/>
<name>C6A1U4_THESM</name>
<dbReference type="HOGENOM" id="CLU_095994_2_1_2"/>
<dbReference type="SUPFAM" id="SSF75471">
    <property type="entry name" value="YhbY-like"/>
    <property type="match status" value="1"/>
</dbReference>
<keyword evidence="5" id="KW-1185">Reference proteome</keyword>
<dbReference type="eggNOG" id="arCOG01346">
    <property type="taxonomic scope" value="Archaea"/>
</dbReference>
<feature type="domain" description="CRM" evidence="3">
    <location>
        <begin position="6"/>
        <end position="106"/>
    </location>
</feature>
<evidence type="ECO:0000256" key="2">
    <source>
        <dbReference type="PROSITE-ProRule" id="PRU00626"/>
    </source>
</evidence>
<evidence type="ECO:0000313" key="5">
    <source>
        <dbReference type="Proteomes" id="UP000009079"/>
    </source>
</evidence>
<gene>
    <name evidence="4" type="ordered locus">TSIB_0523</name>
</gene>
<dbReference type="AlphaFoldDB" id="C6A1U4"/>
<dbReference type="SMART" id="SM01103">
    <property type="entry name" value="CRS1_YhbY"/>
    <property type="match status" value="1"/>
</dbReference>
<reference evidence="4 5" key="1">
    <citation type="journal article" date="2009" name="Appl. Environ. Microbiol.">
        <title>Metabolic versatility and indigenous origin of the archaeon Thermococcus sibiricus, isolated from a siberian oil reservoir, as revealed by genome analysis.</title>
        <authorList>
            <person name="Mardanov A.V."/>
            <person name="Ravin N.V."/>
            <person name="Svetlitchnyi V.A."/>
            <person name="Beletsky A.V."/>
            <person name="Miroshnichenko M.L."/>
            <person name="Bonch-Osmolovskaya E.A."/>
            <person name="Skryabin K.G."/>
        </authorList>
    </citation>
    <scope>NUCLEOTIDE SEQUENCE [LARGE SCALE GENOMIC DNA]</scope>
    <source>
        <strain evidence="5">DSM 12597 / MM 739</strain>
    </source>
</reference>
<sequence>MREMEKRLPGKVRRAIRAKYYDIEPKAWVGRKGLEESVISEIATQLKKDGILKVEIRKGAFTSTNMDRESIAEKVAELTDSELIDVRGKRFILFRPREGWEKYLKKLKLKEVSKERREEKPVKKVKLDIAQFRKKFKKGRE</sequence>
<dbReference type="Pfam" id="PF01985">
    <property type="entry name" value="CRS1_YhbY"/>
    <property type="match status" value="1"/>
</dbReference>
<dbReference type="Proteomes" id="UP000009079">
    <property type="component" value="Chromosome"/>
</dbReference>
<protein>
    <submittedName>
        <fullName evidence="4">Predicted RNA-binding protein, CRS1/YhbY family</fullName>
    </submittedName>
</protein>
<dbReference type="PANTHER" id="PTHR40065:SF3">
    <property type="entry name" value="RNA-BINDING PROTEIN YHBY"/>
    <property type="match status" value="1"/>
</dbReference>
<evidence type="ECO:0000313" key="4">
    <source>
        <dbReference type="EMBL" id="ACS89589.1"/>
    </source>
</evidence>
<organism evidence="4 5">
    <name type="scientific">Thermococcus sibiricus (strain DSM 12597 / MM 739)</name>
    <dbReference type="NCBI Taxonomy" id="604354"/>
    <lineage>
        <taxon>Archaea</taxon>
        <taxon>Methanobacteriati</taxon>
        <taxon>Methanobacteriota</taxon>
        <taxon>Thermococci</taxon>
        <taxon>Thermococcales</taxon>
        <taxon>Thermococcaceae</taxon>
        <taxon>Thermococcus</taxon>
    </lineage>
</organism>
<dbReference type="KEGG" id="tsi:TSIB_0523"/>
<dbReference type="Gene3D" id="3.30.110.60">
    <property type="entry name" value="YhbY-like"/>
    <property type="match status" value="1"/>
</dbReference>
<dbReference type="EMBL" id="CP001463">
    <property type="protein sequence ID" value="ACS89589.1"/>
    <property type="molecule type" value="Genomic_DNA"/>
</dbReference>
<dbReference type="PROSITE" id="PS51295">
    <property type="entry name" value="CRM"/>
    <property type="match status" value="1"/>
</dbReference>
<dbReference type="InterPro" id="IPR001890">
    <property type="entry name" value="RNA-binding_CRM"/>
</dbReference>
<dbReference type="InterPro" id="IPR035920">
    <property type="entry name" value="YhbY-like_sf"/>
</dbReference>
<proteinExistence type="predicted"/>
<dbReference type="PANTHER" id="PTHR40065">
    <property type="entry name" value="RNA-BINDING PROTEIN YHBY"/>
    <property type="match status" value="1"/>
</dbReference>
<evidence type="ECO:0000256" key="1">
    <source>
        <dbReference type="ARBA" id="ARBA00022884"/>
    </source>
</evidence>